<keyword evidence="4" id="KW-1185">Reference proteome</keyword>
<dbReference type="CDD" id="cd00293">
    <property type="entry name" value="USP-like"/>
    <property type="match status" value="2"/>
</dbReference>
<dbReference type="Proteomes" id="UP000565724">
    <property type="component" value="Unassembled WGS sequence"/>
</dbReference>
<sequence length="306" mass="32597">MTIVVGANPFGDSHAAIDLGVTLARTLPEATGPDVLVIATVVPPGWTVPSMARVDGEMQEWVQARADEAEAAVLNFLDGRADDLTIEFVRLHDRSTPRALAALAEERDATALVLGSSPAGAPGRVVIGSTADYLLHSSPVPLAIAPHSYRCPPSPADVAAHRLTCSFSGTDLASAAVRWAARLTREIDVRLRIATFGVRSPTMYPPEVGTAIEAEVNEQWRAQMADAQHALQARLGGELDDDVELVVASGSSWWEALTSVDWMPNELLILGSSSAGALRRVFLGTNATRIIRHAPVPVLVVPRDEL</sequence>
<dbReference type="PANTHER" id="PTHR31964">
    <property type="entry name" value="ADENINE NUCLEOTIDE ALPHA HYDROLASES-LIKE SUPERFAMILY PROTEIN"/>
    <property type="match status" value="1"/>
</dbReference>
<evidence type="ECO:0000313" key="3">
    <source>
        <dbReference type="EMBL" id="NUU19189.1"/>
    </source>
</evidence>
<feature type="domain" description="UspA" evidence="2">
    <location>
        <begin position="2"/>
        <end position="145"/>
    </location>
</feature>
<protein>
    <submittedName>
        <fullName evidence="3">Universal stress protein</fullName>
    </submittedName>
</protein>
<dbReference type="Gene3D" id="3.40.50.620">
    <property type="entry name" value="HUPs"/>
    <property type="match status" value="2"/>
</dbReference>
<evidence type="ECO:0000256" key="1">
    <source>
        <dbReference type="ARBA" id="ARBA00008791"/>
    </source>
</evidence>
<name>A0A7Y6A666_9CELL</name>
<dbReference type="RefSeq" id="WP_175349094.1">
    <property type="nucleotide sequence ID" value="NZ_JABMCI010000070.1"/>
</dbReference>
<dbReference type="InterPro" id="IPR006016">
    <property type="entry name" value="UspA"/>
</dbReference>
<dbReference type="PRINTS" id="PR01438">
    <property type="entry name" value="UNVRSLSTRESS"/>
</dbReference>
<dbReference type="PANTHER" id="PTHR31964:SF113">
    <property type="entry name" value="USPA DOMAIN-CONTAINING PROTEIN"/>
    <property type="match status" value="1"/>
</dbReference>
<evidence type="ECO:0000259" key="2">
    <source>
        <dbReference type="Pfam" id="PF00582"/>
    </source>
</evidence>
<reference evidence="3 4" key="1">
    <citation type="submission" date="2020-05" db="EMBL/GenBank/DDBJ databases">
        <title>Genome Sequencing of Type Strains.</title>
        <authorList>
            <person name="Lemaire J.F."/>
            <person name="Inderbitzin P."/>
            <person name="Gregorio O.A."/>
            <person name="Collins S.B."/>
            <person name="Wespe N."/>
            <person name="Knight-Connoni V."/>
        </authorList>
    </citation>
    <scope>NUCLEOTIDE SEQUENCE [LARGE SCALE GENOMIC DNA]</scope>
    <source>
        <strain evidence="3 4">ATCC 25174</strain>
    </source>
</reference>
<dbReference type="Pfam" id="PF00582">
    <property type="entry name" value="Usp"/>
    <property type="match status" value="2"/>
</dbReference>
<dbReference type="SUPFAM" id="SSF52402">
    <property type="entry name" value="Adenine nucleotide alpha hydrolases-like"/>
    <property type="match status" value="2"/>
</dbReference>
<accession>A0A7Y6A666</accession>
<proteinExistence type="inferred from homology"/>
<comment type="similarity">
    <text evidence="1">Belongs to the universal stress protein A family.</text>
</comment>
<feature type="domain" description="UspA" evidence="2">
    <location>
        <begin position="169"/>
        <end position="302"/>
    </location>
</feature>
<gene>
    <name evidence="3" type="ORF">HP550_18220</name>
</gene>
<dbReference type="InterPro" id="IPR006015">
    <property type="entry name" value="Universal_stress_UspA"/>
</dbReference>
<organism evidence="3 4">
    <name type="scientific">Cellulomonas humilata</name>
    <dbReference type="NCBI Taxonomy" id="144055"/>
    <lineage>
        <taxon>Bacteria</taxon>
        <taxon>Bacillati</taxon>
        <taxon>Actinomycetota</taxon>
        <taxon>Actinomycetes</taxon>
        <taxon>Micrococcales</taxon>
        <taxon>Cellulomonadaceae</taxon>
        <taxon>Cellulomonas</taxon>
    </lineage>
</organism>
<evidence type="ECO:0000313" key="4">
    <source>
        <dbReference type="Proteomes" id="UP000565724"/>
    </source>
</evidence>
<dbReference type="EMBL" id="JABMCI010000070">
    <property type="protein sequence ID" value="NUU19189.1"/>
    <property type="molecule type" value="Genomic_DNA"/>
</dbReference>
<comment type="caution">
    <text evidence="3">The sequence shown here is derived from an EMBL/GenBank/DDBJ whole genome shotgun (WGS) entry which is preliminary data.</text>
</comment>
<dbReference type="InterPro" id="IPR014729">
    <property type="entry name" value="Rossmann-like_a/b/a_fold"/>
</dbReference>
<dbReference type="AlphaFoldDB" id="A0A7Y6A666"/>